<sequence length="97" mass="10471">MPDELLDIAHGDPRLARQVETMLRDLAKDGSPLMREMAQGVLDGGSLRQAAISDAYGEEVSAAFGDFWSKYQAMSPEEQAELGEVAEAALRGETTEA</sequence>
<comment type="caution">
    <text evidence="1">The sequence shown here is derived from an EMBL/GenBank/DDBJ whole genome shotgun (WGS) entry which is preliminary data.</text>
</comment>
<gene>
    <name evidence="1" type="ORF">OWR29_39090</name>
</gene>
<accession>A0ABT4BBZ0</accession>
<organism evidence="1 2">
    <name type="scientific">Paractinoplanes pyxinae</name>
    <dbReference type="NCBI Taxonomy" id="2997416"/>
    <lineage>
        <taxon>Bacteria</taxon>
        <taxon>Bacillati</taxon>
        <taxon>Actinomycetota</taxon>
        <taxon>Actinomycetes</taxon>
        <taxon>Micromonosporales</taxon>
        <taxon>Micromonosporaceae</taxon>
        <taxon>Paractinoplanes</taxon>
    </lineage>
</organism>
<keyword evidence="2" id="KW-1185">Reference proteome</keyword>
<dbReference type="EMBL" id="JAPNTZ010000018">
    <property type="protein sequence ID" value="MCY1144037.1"/>
    <property type="molecule type" value="Genomic_DNA"/>
</dbReference>
<dbReference type="Proteomes" id="UP001151002">
    <property type="component" value="Unassembled WGS sequence"/>
</dbReference>
<evidence type="ECO:0000313" key="1">
    <source>
        <dbReference type="EMBL" id="MCY1144037.1"/>
    </source>
</evidence>
<protein>
    <submittedName>
        <fullName evidence="1">Uncharacterized protein</fullName>
    </submittedName>
</protein>
<evidence type="ECO:0000313" key="2">
    <source>
        <dbReference type="Proteomes" id="UP001151002"/>
    </source>
</evidence>
<name>A0ABT4BBZ0_9ACTN</name>
<reference evidence="1" key="1">
    <citation type="submission" date="2022-11" db="EMBL/GenBank/DDBJ databases">
        <authorList>
            <person name="Somphong A."/>
            <person name="Phongsopitanun W."/>
        </authorList>
    </citation>
    <scope>NUCLEOTIDE SEQUENCE</scope>
    <source>
        <strain evidence="1">Pm04-4</strain>
    </source>
</reference>
<proteinExistence type="predicted"/>
<dbReference type="RefSeq" id="WP_267568594.1">
    <property type="nucleotide sequence ID" value="NZ_JAPNTZ010000018.1"/>
</dbReference>